<protein>
    <recommendedName>
        <fullName evidence="3">F-box domain-containing protein</fullName>
    </recommendedName>
</protein>
<dbReference type="EMBL" id="JXNT01000001">
    <property type="protein sequence ID" value="ODM22792.1"/>
    <property type="molecule type" value="Genomic_DNA"/>
</dbReference>
<name>A0A1E3BPA5_ASPCR</name>
<dbReference type="OrthoDB" id="4402051at2759"/>
<dbReference type="InterPro" id="IPR032675">
    <property type="entry name" value="LRR_dom_sf"/>
</dbReference>
<dbReference type="SUPFAM" id="SSF52047">
    <property type="entry name" value="RNI-like"/>
    <property type="match status" value="1"/>
</dbReference>
<dbReference type="Gene3D" id="3.80.10.10">
    <property type="entry name" value="Ribonuclease Inhibitor"/>
    <property type="match status" value="1"/>
</dbReference>
<keyword evidence="2" id="KW-1185">Reference proteome</keyword>
<accession>A0A1E3BPA5</accession>
<dbReference type="Proteomes" id="UP000094569">
    <property type="component" value="Unassembled WGS sequence"/>
</dbReference>
<dbReference type="AlphaFoldDB" id="A0A1E3BPA5"/>
<evidence type="ECO:0000313" key="1">
    <source>
        <dbReference type="EMBL" id="ODM22792.1"/>
    </source>
</evidence>
<comment type="caution">
    <text evidence="1">The sequence shown here is derived from an EMBL/GenBank/DDBJ whole genome shotgun (WGS) entry which is preliminary data.</text>
</comment>
<evidence type="ECO:0000313" key="2">
    <source>
        <dbReference type="Proteomes" id="UP000094569"/>
    </source>
</evidence>
<gene>
    <name evidence="1" type="ORF">SI65_00381</name>
</gene>
<proteinExistence type="predicted"/>
<reference evidence="1 2" key="1">
    <citation type="journal article" date="2016" name="BMC Genomics">
        <title>Comparative genomic and transcriptomic analyses of the Fuzhuan brick tea-fermentation fungus Aspergillus cristatus.</title>
        <authorList>
            <person name="Ge Y."/>
            <person name="Wang Y."/>
            <person name="Liu Y."/>
            <person name="Tan Y."/>
            <person name="Ren X."/>
            <person name="Zhang X."/>
            <person name="Hyde K.D."/>
            <person name="Liu Y."/>
            <person name="Liu Z."/>
        </authorList>
    </citation>
    <scope>NUCLEOTIDE SEQUENCE [LARGE SCALE GENOMIC DNA]</scope>
    <source>
        <strain evidence="1 2">GZAAS20.1005</strain>
    </source>
</reference>
<dbReference type="VEuPathDB" id="FungiDB:SI65_00381"/>
<sequence>MSTKSSRRTSPRSLDRLRTLADNPRLGQYVQRLLVTSEDMIYGKGIIWNRHVDGYLVDPLHQDRVQQLQRILRSCVNCTSFHIDDNMMLEDKYEDRSLTRSDVLTILLNIIADTGLPTTSFLVDLKEDGGCGGCGIEPRRLTNLPYLHGRNFVAAWSHIRELMLDYKMESRVAVDMGVAFIQHAPNLQKLSMSFDSGEEATLFLRRVMHMNVLQPPTQLREVILSSAYVSGDDLAAFLCRVGHSLRSVLFRSVRLTLGSRALWKEILETLRDRCPCLETVDLFLNWIKPRALVHFPLIAENPVVGAGPEAREFQFRRRYWCGPDRVVAARYSGPRMDVALQRLIDSIDYVRSRNVYA</sequence>
<organism evidence="1 2">
    <name type="scientific">Aspergillus cristatus</name>
    <name type="common">Chinese Fuzhuan brick tea-fermentation fungus</name>
    <name type="synonym">Eurotium cristatum</name>
    <dbReference type="NCBI Taxonomy" id="573508"/>
    <lineage>
        <taxon>Eukaryota</taxon>
        <taxon>Fungi</taxon>
        <taxon>Dikarya</taxon>
        <taxon>Ascomycota</taxon>
        <taxon>Pezizomycotina</taxon>
        <taxon>Eurotiomycetes</taxon>
        <taxon>Eurotiomycetidae</taxon>
        <taxon>Eurotiales</taxon>
        <taxon>Aspergillaceae</taxon>
        <taxon>Aspergillus</taxon>
        <taxon>Aspergillus subgen. Aspergillus</taxon>
    </lineage>
</organism>
<evidence type="ECO:0008006" key="3">
    <source>
        <dbReference type="Google" id="ProtNLM"/>
    </source>
</evidence>